<dbReference type="EMBL" id="JBBPBN010000002">
    <property type="protein sequence ID" value="KAK9045270.1"/>
    <property type="molecule type" value="Genomic_DNA"/>
</dbReference>
<evidence type="ECO:0000313" key="1">
    <source>
        <dbReference type="EMBL" id="KAK9045270.1"/>
    </source>
</evidence>
<reference evidence="1 2" key="1">
    <citation type="journal article" date="2024" name="G3 (Bethesda)">
        <title>Genome assembly of Hibiscus sabdariffa L. provides insights into metabolisms of medicinal natural products.</title>
        <authorList>
            <person name="Kim T."/>
        </authorList>
    </citation>
    <scope>NUCLEOTIDE SEQUENCE [LARGE SCALE GENOMIC DNA]</scope>
    <source>
        <strain evidence="1">TK-2024</strain>
        <tissue evidence="1">Old leaves</tissue>
    </source>
</reference>
<keyword evidence="2" id="KW-1185">Reference proteome</keyword>
<gene>
    <name evidence="1" type="ORF">V6N11_059157</name>
</gene>
<organism evidence="1 2">
    <name type="scientific">Hibiscus sabdariffa</name>
    <name type="common">roselle</name>
    <dbReference type="NCBI Taxonomy" id="183260"/>
    <lineage>
        <taxon>Eukaryota</taxon>
        <taxon>Viridiplantae</taxon>
        <taxon>Streptophyta</taxon>
        <taxon>Embryophyta</taxon>
        <taxon>Tracheophyta</taxon>
        <taxon>Spermatophyta</taxon>
        <taxon>Magnoliopsida</taxon>
        <taxon>eudicotyledons</taxon>
        <taxon>Gunneridae</taxon>
        <taxon>Pentapetalae</taxon>
        <taxon>rosids</taxon>
        <taxon>malvids</taxon>
        <taxon>Malvales</taxon>
        <taxon>Malvaceae</taxon>
        <taxon>Malvoideae</taxon>
        <taxon>Hibiscus</taxon>
    </lineage>
</organism>
<protein>
    <submittedName>
        <fullName evidence="1">Uncharacterized protein</fullName>
    </submittedName>
</protein>
<dbReference type="Proteomes" id="UP001396334">
    <property type="component" value="Unassembled WGS sequence"/>
</dbReference>
<sequence>MQQSGGGVERIKLSSLYVDNSANPVQCEDFMLQNEPSWGVVKVQHVYLAADAHKILRCSIAPVREDMLIWEGHSTELVMKRCQPTGSKREMCEQSVEDVLHALRDCPLSKEVLSYGRVPEGVRDSHTMSTKEWLIEAAGTMDASQFTGLIVVLWNILNRRNKKVHDAEVQFVALCSLLYQMLVYYSLNFVGQILE</sequence>
<evidence type="ECO:0000313" key="2">
    <source>
        <dbReference type="Proteomes" id="UP001396334"/>
    </source>
</evidence>
<proteinExistence type="predicted"/>
<comment type="caution">
    <text evidence="1">The sequence shown here is derived from an EMBL/GenBank/DDBJ whole genome shotgun (WGS) entry which is preliminary data.</text>
</comment>
<accession>A0ABR2U6D0</accession>
<name>A0ABR2U6D0_9ROSI</name>